<dbReference type="AlphaFoldDB" id="A0ABC8R9B5"/>
<name>A0ABC8R9B5_9AQUA</name>
<keyword evidence="2" id="KW-1185">Reference proteome</keyword>
<comment type="caution">
    <text evidence="1">The sequence shown here is derived from an EMBL/GenBank/DDBJ whole genome shotgun (WGS) entry which is preliminary data.</text>
</comment>
<dbReference type="Proteomes" id="UP001642360">
    <property type="component" value="Unassembled WGS sequence"/>
</dbReference>
<sequence length="164" mass="18720">MVKDLENFIMDQVKKISTLIRKMNDISADLDKAKVAKAKNRMTDMELKFSSTEVKLSKAEKNCDALLGQKEMVKVFTDTRPSTLRMDRMSRFNVHVFIPSTISDEEDKGEENHVRNIKEDPLAINLISDGDENELPFPSPRRLPTHAMQDPITPLILLPPLLNE</sequence>
<gene>
    <name evidence="1" type="ORF">ILEXP_LOCUS8847</name>
</gene>
<evidence type="ECO:0000313" key="2">
    <source>
        <dbReference type="Proteomes" id="UP001642360"/>
    </source>
</evidence>
<organism evidence="1 2">
    <name type="scientific">Ilex paraguariensis</name>
    <name type="common">yerba mate</name>
    <dbReference type="NCBI Taxonomy" id="185542"/>
    <lineage>
        <taxon>Eukaryota</taxon>
        <taxon>Viridiplantae</taxon>
        <taxon>Streptophyta</taxon>
        <taxon>Embryophyta</taxon>
        <taxon>Tracheophyta</taxon>
        <taxon>Spermatophyta</taxon>
        <taxon>Magnoliopsida</taxon>
        <taxon>eudicotyledons</taxon>
        <taxon>Gunneridae</taxon>
        <taxon>Pentapetalae</taxon>
        <taxon>asterids</taxon>
        <taxon>campanulids</taxon>
        <taxon>Aquifoliales</taxon>
        <taxon>Aquifoliaceae</taxon>
        <taxon>Ilex</taxon>
    </lineage>
</organism>
<evidence type="ECO:0000313" key="1">
    <source>
        <dbReference type="EMBL" id="CAK9141280.1"/>
    </source>
</evidence>
<protein>
    <submittedName>
        <fullName evidence="1">Uncharacterized protein</fullName>
    </submittedName>
</protein>
<reference evidence="1 2" key="1">
    <citation type="submission" date="2024-02" db="EMBL/GenBank/DDBJ databases">
        <authorList>
            <person name="Vignale AGUSTIN F."/>
            <person name="Sosa J E."/>
            <person name="Modenutti C."/>
        </authorList>
    </citation>
    <scope>NUCLEOTIDE SEQUENCE [LARGE SCALE GENOMIC DNA]</scope>
</reference>
<accession>A0ABC8R9B5</accession>
<dbReference type="EMBL" id="CAUOFW020001118">
    <property type="protein sequence ID" value="CAK9141280.1"/>
    <property type="molecule type" value="Genomic_DNA"/>
</dbReference>
<proteinExistence type="predicted"/>